<feature type="non-terminal residue" evidence="2">
    <location>
        <position position="1"/>
    </location>
</feature>
<proteinExistence type="predicted"/>
<sequence>CHTVDTNGDFTPLDGTLPKLLVLLNPGSRNRKLQNPGGGMFMYYADKVLSNVNLILFYIIAIPILYYLGGPVLKAVFYLLLFGLYTIIYILDFLLHGPQELFLWREFIDDYIISSLWGDIVYAVQKIWELITSKL</sequence>
<gene>
    <name evidence="2" type="ORF">KM312_09795</name>
</gene>
<protein>
    <submittedName>
        <fullName evidence="2">Uncharacterized protein</fullName>
    </submittedName>
</protein>
<organism evidence="2 3">
    <name type="scientific">Hydrogenibacillus schlegelii</name>
    <name type="common">Bacillus schlegelii</name>
    <dbReference type="NCBI Taxonomy" id="1484"/>
    <lineage>
        <taxon>Bacteria</taxon>
        <taxon>Bacillati</taxon>
        <taxon>Bacillota</taxon>
        <taxon>Bacilli</taxon>
        <taxon>Bacillales</taxon>
        <taxon>Bacillales Family X. Incertae Sedis</taxon>
        <taxon>Hydrogenibacillus</taxon>
    </lineage>
</organism>
<accession>A0A947D2M2</accession>
<evidence type="ECO:0000313" key="2">
    <source>
        <dbReference type="EMBL" id="MBT9282916.1"/>
    </source>
</evidence>
<dbReference type="Proteomes" id="UP000748108">
    <property type="component" value="Unassembled WGS sequence"/>
</dbReference>
<comment type="caution">
    <text evidence="2">The sequence shown here is derived from an EMBL/GenBank/DDBJ whole genome shotgun (WGS) entry which is preliminary data.</text>
</comment>
<evidence type="ECO:0000313" key="3">
    <source>
        <dbReference type="Proteomes" id="UP000748108"/>
    </source>
</evidence>
<keyword evidence="1" id="KW-1133">Transmembrane helix</keyword>
<keyword evidence="1" id="KW-0812">Transmembrane</keyword>
<reference evidence="2" key="1">
    <citation type="journal article" date="2021" name="Microbiology">
        <title>Metagenomic Analysis of the Microbial Community in the Underground Coal Fire Area (Kemerovo Region, Russia) Revealed Predominance of Thermophilic Members of the Phyla Deinococcus-thermus, Aquificae, and Firmicutes.</title>
        <authorList>
            <person name="Kadnikov V."/>
            <person name="Mardanov A.V."/>
            <person name="Beletsky A.V."/>
            <person name="Karnachuk O.V."/>
            <person name="Ravin N.V."/>
        </authorList>
    </citation>
    <scope>NUCLEOTIDE SEQUENCE</scope>
    <source>
        <strain evidence="2">RBS10-49</strain>
    </source>
</reference>
<feature type="transmembrane region" description="Helical" evidence="1">
    <location>
        <begin position="75"/>
        <end position="95"/>
    </location>
</feature>
<evidence type="ECO:0000256" key="1">
    <source>
        <dbReference type="SAM" id="Phobius"/>
    </source>
</evidence>
<name>A0A947D2M2_HYDSH</name>
<keyword evidence="1" id="KW-0472">Membrane</keyword>
<feature type="transmembrane region" description="Helical" evidence="1">
    <location>
        <begin position="48"/>
        <end position="69"/>
    </location>
</feature>
<dbReference type="AlphaFoldDB" id="A0A947D2M2"/>
<dbReference type="EMBL" id="JAHHQF010000071">
    <property type="protein sequence ID" value="MBT9282916.1"/>
    <property type="molecule type" value="Genomic_DNA"/>
</dbReference>